<feature type="compositionally biased region" description="Acidic residues" evidence="6">
    <location>
        <begin position="477"/>
        <end position="490"/>
    </location>
</feature>
<comment type="subcellular location">
    <subcellularLocation>
        <location evidence="1">Nucleus</location>
    </subcellularLocation>
</comment>
<evidence type="ECO:0000256" key="4">
    <source>
        <dbReference type="ARBA" id="ARBA00022833"/>
    </source>
</evidence>
<dbReference type="GO" id="GO:0008270">
    <property type="term" value="F:zinc ion binding"/>
    <property type="evidence" value="ECO:0007669"/>
    <property type="project" value="UniProtKB-KW"/>
</dbReference>
<accession>A0A814HQ66</accession>
<evidence type="ECO:0000259" key="7">
    <source>
        <dbReference type="Pfam" id="PF05699"/>
    </source>
</evidence>
<dbReference type="InterPro" id="IPR043160">
    <property type="entry name" value="Dynein_C_barrel"/>
</dbReference>
<comment type="caution">
    <text evidence="10">The sequence shown here is derived from an EMBL/GenBank/DDBJ whole genome shotgun (WGS) entry which is preliminary data.</text>
</comment>
<dbReference type="SUPFAM" id="SSF53098">
    <property type="entry name" value="Ribonuclease H-like"/>
    <property type="match status" value="1"/>
</dbReference>
<feature type="domain" description="Hermes trasposase DNA-binding" evidence="8">
    <location>
        <begin position="260"/>
        <end position="313"/>
    </location>
</feature>
<evidence type="ECO:0000313" key="10">
    <source>
        <dbReference type="EMBL" id="CAF1011824.1"/>
    </source>
</evidence>
<organism evidence="10 11">
    <name type="scientific">Rotaria sordida</name>
    <dbReference type="NCBI Taxonomy" id="392033"/>
    <lineage>
        <taxon>Eukaryota</taxon>
        <taxon>Metazoa</taxon>
        <taxon>Spiralia</taxon>
        <taxon>Gnathifera</taxon>
        <taxon>Rotifera</taxon>
        <taxon>Eurotatoria</taxon>
        <taxon>Bdelloidea</taxon>
        <taxon>Philodinida</taxon>
        <taxon>Philodinidae</taxon>
        <taxon>Rotaria</taxon>
    </lineage>
</organism>
<evidence type="ECO:0000256" key="6">
    <source>
        <dbReference type="SAM" id="MobiDB-lite"/>
    </source>
</evidence>
<dbReference type="Pfam" id="PF10683">
    <property type="entry name" value="DBD_Tnp_Hermes"/>
    <property type="match status" value="1"/>
</dbReference>
<feature type="region of interest" description="Disordered" evidence="6">
    <location>
        <begin position="707"/>
        <end position="740"/>
    </location>
</feature>
<evidence type="ECO:0000256" key="1">
    <source>
        <dbReference type="ARBA" id="ARBA00004123"/>
    </source>
</evidence>
<dbReference type="InterPro" id="IPR012337">
    <property type="entry name" value="RNaseH-like_sf"/>
</dbReference>
<keyword evidence="3" id="KW-0863">Zinc-finger</keyword>
<dbReference type="EMBL" id="CAJNOU010000486">
    <property type="protein sequence ID" value="CAF1011824.1"/>
    <property type="molecule type" value="Genomic_DNA"/>
</dbReference>
<dbReference type="Pfam" id="PF18199">
    <property type="entry name" value="Dynein_C"/>
    <property type="match status" value="1"/>
</dbReference>
<sequence>MQQIITSMKDQDIFSQTVNLSDLFRPDTFLNVLRQQTARATKQPIDTLVLNTSWSGEVKHGKNISIKITGLQLEGCLFDGGRLSESAPDSLKSYPLNVHRKIKFDLFTKSHLLHIGDKSKFDNENNTEDILVIVPDIVNNSLFDTEMTCEKIHMLLKKKSLIITDASKKHTAKCWKRFGFPAATNKDGDVIKIFHSFVSCQTCFTTYSFKSNSTTLMNGHKCNDSSFSSSVINSQNHSQSLKQSNIFSYTSKTVQSVKLKECEKNKIKKLQAEWVCTNIRPFSVVDDSGLRSLVQECISLGAKYGNICVDDVLYSRFSISSHIAGLADECRAKVRQELIEPLENQAVTVCPDLWTDPYRQISYLGISVCFTNDKYQFITYDLCCAPFTENDKKAPSIIAAIKKALEPFGITDLTKVNFVSDRGANFVKALKPYSTTNCVAHRLNNIVKVGFYQTKKKRKNNKIDSPEIFEIICSSDSENDTDCSGDEDRESSETNDKHLGDNKSVRRATSSCILDYSTIKLSEIPPSALNILKTIVSCKLVNGLNKLIQDHGGLAIVQSTIVRWISLISLLESIKQSYKQPFKQVLVIIQKGKAPSLHLVTIVILTLRQALESYSSLIEYNKNYEIDQSSEDLSENEDEYVEEEEGMHFFRLRIHHLLYSMFKLEPIHLAATLLHPRYRLLKKCSLYEVRECHLYIRQRMAQIKSMKTNKSTSDISEKHSSTVNNETLNEPVKKKPKRFGEDFETGNVSDEFDNEYDDELHKYLEQRIDTESIDDNPLPFWYQNRLTYPILSQLARSIYSIPASTANVERTFSGSGMMINSRRTRLNPEQINNAMFLRSVKKNE</sequence>
<dbReference type="PANTHER" id="PTHR46481:SF10">
    <property type="entry name" value="ZINC FINGER BED DOMAIN-CONTAINING PROTEIN 39"/>
    <property type="match status" value="1"/>
</dbReference>
<dbReference type="Gene3D" id="3.10.490.20">
    <property type="match status" value="1"/>
</dbReference>
<evidence type="ECO:0000259" key="8">
    <source>
        <dbReference type="Pfam" id="PF10683"/>
    </source>
</evidence>
<keyword evidence="5" id="KW-0539">Nucleus</keyword>
<proteinExistence type="predicted"/>
<feature type="domain" description="HAT C-terminal dimerisation" evidence="7">
    <location>
        <begin position="759"/>
        <end position="839"/>
    </location>
</feature>
<feature type="domain" description="Dynein heavy chain C-terminal" evidence="9">
    <location>
        <begin position="13"/>
        <end position="91"/>
    </location>
</feature>
<evidence type="ECO:0000256" key="5">
    <source>
        <dbReference type="ARBA" id="ARBA00023242"/>
    </source>
</evidence>
<dbReference type="InterPro" id="IPR041228">
    <property type="entry name" value="Dynein_C"/>
</dbReference>
<name>A0A814HQ66_9BILA</name>
<feature type="compositionally biased region" description="Basic and acidic residues" evidence="6">
    <location>
        <begin position="491"/>
        <end position="502"/>
    </location>
</feature>
<evidence type="ECO:0000256" key="2">
    <source>
        <dbReference type="ARBA" id="ARBA00022723"/>
    </source>
</evidence>
<dbReference type="GO" id="GO:0005634">
    <property type="term" value="C:nucleus"/>
    <property type="evidence" value="ECO:0007669"/>
    <property type="project" value="UniProtKB-SubCell"/>
</dbReference>
<dbReference type="InterPro" id="IPR018473">
    <property type="entry name" value="Hermes_transposase_DNA-db"/>
</dbReference>
<dbReference type="InterPro" id="IPR052035">
    <property type="entry name" value="ZnF_BED_domain_contain"/>
</dbReference>
<dbReference type="GO" id="GO:0046983">
    <property type="term" value="F:protein dimerization activity"/>
    <property type="evidence" value="ECO:0007669"/>
    <property type="project" value="InterPro"/>
</dbReference>
<dbReference type="PANTHER" id="PTHR46481">
    <property type="entry name" value="ZINC FINGER BED DOMAIN-CONTAINING PROTEIN 4"/>
    <property type="match status" value="1"/>
</dbReference>
<dbReference type="InterPro" id="IPR008906">
    <property type="entry name" value="HATC_C_dom"/>
</dbReference>
<evidence type="ECO:0000256" key="3">
    <source>
        <dbReference type="ARBA" id="ARBA00022771"/>
    </source>
</evidence>
<gene>
    <name evidence="10" type="ORF">SEV965_LOCUS11336</name>
</gene>
<evidence type="ECO:0008006" key="12">
    <source>
        <dbReference type="Google" id="ProtNLM"/>
    </source>
</evidence>
<keyword evidence="2" id="KW-0479">Metal-binding</keyword>
<keyword evidence="4" id="KW-0862">Zinc</keyword>
<dbReference type="SUPFAM" id="SSF140996">
    <property type="entry name" value="Hermes dimerisation domain"/>
    <property type="match status" value="1"/>
</dbReference>
<evidence type="ECO:0000313" key="11">
    <source>
        <dbReference type="Proteomes" id="UP000663889"/>
    </source>
</evidence>
<reference evidence="10" key="1">
    <citation type="submission" date="2021-02" db="EMBL/GenBank/DDBJ databases">
        <authorList>
            <person name="Nowell W R."/>
        </authorList>
    </citation>
    <scope>NUCLEOTIDE SEQUENCE</scope>
</reference>
<dbReference type="Pfam" id="PF05699">
    <property type="entry name" value="Dimer_Tnp_hAT"/>
    <property type="match status" value="1"/>
</dbReference>
<dbReference type="Proteomes" id="UP000663889">
    <property type="component" value="Unassembled WGS sequence"/>
</dbReference>
<feature type="region of interest" description="Disordered" evidence="6">
    <location>
        <begin position="477"/>
        <end position="502"/>
    </location>
</feature>
<dbReference type="Gene3D" id="1.10.10.1070">
    <property type="entry name" value="Zinc finger, BED domain-containing"/>
    <property type="match status" value="1"/>
</dbReference>
<dbReference type="AlphaFoldDB" id="A0A814HQ66"/>
<evidence type="ECO:0000259" key="9">
    <source>
        <dbReference type="Pfam" id="PF18199"/>
    </source>
</evidence>
<protein>
    <recommendedName>
        <fullName evidence="12">Transposase</fullName>
    </recommendedName>
</protein>